<dbReference type="Pfam" id="PF09844">
    <property type="entry name" value="DUF2071"/>
    <property type="match status" value="1"/>
</dbReference>
<dbReference type="PANTHER" id="PTHR39186">
    <property type="entry name" value="DUF2071 FAMILY PROTEIN"/>
    <property type="match status" value="1"/>
</dbReference>
<comment type="caution">
    <text evidence="1">The sequence shown here is derived from an EMBL/GenBank/DDBJ whole genome shotgun (WGS) entry which is preliminary data.</text>
</comment>
<accession>A0A847UD22</accession>
<sequence length="228" mass="25913">MRPLLSMEWRNVLFAHWPVPVETVARSLPEGLSVDTFDGSAWLGVVPFRMADIRPRGSPIGRSFHELNLRTYVTLDGQPGVYFYNLDADDRLGVAVARRLFRLPYYRARMTAHRDGSRTRLQSVRTHPDAPDVRFRASFEPTGLPEPARDDSLAAFLTERYRFYVADDRGRIYFADIGHPPWDLQPATVTFDRNDLFAASGFDTPGSERIVHFSPGLDVTAGRLHRHG</sequence>
<organism evidence="1 2">
    <name type="scientific">Halomicrobium mukohataei</name>
    <dbReference type="NCBI Taxonomy" id="57705"/>
    <lineage>
        <taxon>Archaea</taxon>
        <taxon>Methanobacteriati</taxon>
        <taxon>Methanobacteriota</taxon>
        <taxon>Stenosarchaea group</taxon>
        <taxon>Halobacteria</taxon>
        <taxon>Halobacteriales</taxon>
        <taxon>Haloarculaceae</taxon>
        <taxon>Halomicrobium</taxon>
    </lineage>
</organism>
<dbReference type="OrthoDB" id="233478at2157"/>
<evidence type="ECO:0000313" key="2">
    <source>
        <dbReference type="Proteomes" id="UP000608662"/>
    </source>
</evidence>
<reference evidence="1" key="1">
    <citation type="submission" date="2019-12" db="EMBL/GenBank/DDBJ databases">
        <title>Whole-genome sequence of Halomicrobium mukohataei pws1.</title>
        <authorList>
            <person name="Verma D.K."/>
            <person name="Gopal K."/>
            <person name="Prasad E.S."/>
        </authorList>
    </citation>
    <scope>NUCLEOTIDE SEQUENCE</scope>
    <source>
        <strain evidence="1">Pws1</strain>
    </source>
</reference>
<dbReference type="PANTHER" id="PTHR39186:SF1">
    <property type="entry name" value="DUF2071 DOMAIN-CONTAINING PROTEIN"/>
    <property type="match status" value="1"/>
</dbReference>
<dbReference type="Gene3D" id="2.40.400.10">
    <property type="entry name" value="Acetoacetate decarboxylase-like"/>
    <property type="match status" value="1"/>
</dbReference>
<dbReference type="InterPro" id="IPR023375">
    <property type="entry name" value="ADC_dom_sf"/>
</dbReference>
<name>A0A847UD22_9EURY</name>
<dbReference type="SUPFAM" id="SSF160104">
    <property type="entry name" value="Acetoacetate decarboxylase-like"/>
    <property type="match status" value="1"/>
</dbReference>
<dbReference type="InterPro" id="IPR018644">
    <property type="entry name" value="DUF2071"/>
</dbReference>
<dbReference type="Proteomes" id="UP000608662">
    <property type="component" value="Unassembled WGS sequence"/>
</dbReference>
<protein>
    <submittedName>
        <fullName evidence="1">DUF2071 domain-containing protein</fullName>
    </submittedName>
</protein>
<gene>
    <name evidence="1" type="ORF">GOC74_13960</name>
</gene>
<dbReference type="EMBL" id="WOYG01000001">
    <property type="protein sequence ID" value="NLV11029.1"/>
    <property type="molecule type" value="Genomic_DNA"/>
</dbReference>
<proteinExistence type="predicted"/>
<dbReference type="RefSeq" id="WP_170094655.1">
    <property type="nucleotide sequence ID" value="NZ_WOYG01000001.1"/>
</dbReference>
<dbReference type="AlphaFoldDB" id="A0A847UD22"/>
<evidence type="ECO:0000313" key="1">
    <source>
        <dbReference type="EMBL" id="NLV11029.1"/>
    </source>
</evidence>